<dbReference type="EMBL" id="LPUF01000001">
    <property type="protein sequence ID" value="OQK17217.1"/>
    <property type="molecule type" value="Genomic_DNA"/>
</dbReference>
<proteinExistence type="predicted"/>
<evidence type="ECO:0000259" key="6">
    <source>
        <dbReference type="Pfam" id="PF07732"/>
    </source>
</evidence>
<comment type="caution">
    <text evidence="7">The sequence shown here is derived from an EMBL/GenBank/DDBJ whole genome shotgun (WGS) entry which is preliminary data.</text>
</comment>
<dbReference type="Pfam" id="PF07731">
    <property type="entry name" value="Cu-oxidase_2"/>
    <property type="match status" value="1"/>
</dbReference>
<evidence type="ECO:0000259" key="5">
    <source>
        <dbReference type="Pfam" id="PF07731"/>
    </source>
</evidence>
<keyword evidence="8" id="KW-1185">Reference proteome</keyword>
<evidence type="ECO:0000313" key="8">
    <source>
        <dbReference type="Proteomes" id="UP000191980"/>
    </source>
</evidence>
<feature type="transmembrane region" description="Helical" evidence="4">
    <location>
        <begin position="6"/>
        <end position="24"/>
    </location>
</feature>
<keyword evidence="3" id="KW-0186">Copper</keyword>
<dbReference type="Gene3D" id="2.60.40.420">
    <property type="entry name" value="Cupredoxins - blue copper proteins"/>
    <property type="match status" value="2"/>
</dbReference>
<dbReference type="InterPro" id="IPR008972">
    <property type="entry name" value="Cupredoxin"/>
</dbReference>
<organism evidence="7 8">
    <name type="scientific">Methyloprofundus sedimenti</name>
    <dbReference type="NCBI Taxonomy" id="1420851"/>
    <lineage>
        <taxon>Bacteria</taxon>
        <taxon>Pseudomonadati</taxon>
        <taxon>Pseudomonadota</taxon>
        <taxon>Gammaproteobacteria</taxon>
        <taxon>Methylococcales</taxon>
        <taxon>Methylococcaceae</taxon>
        <taxon>Methyloprofundus</taxon>
    </lineage>
</organism>
<dbReference type="SUPFAM" id="SSF49503">
    <property type="entry name" value="Cupredoxins"/>
    <property type="match status" value="2"/>
</dbReference>
<dbReference type="InterPro" id="IPR011706">
    <property type="entry name" value="Cu-oxidase_C"/>
</dbReference>
<dbReference type="InterPro" id="IPR045087">
    <property type="entry name" value="Cu-oxidase_fam"/>
</dbReference>
<keyword evidence="4" id="KW-0472">Membrane</keyword>
<dbReference type="Proteomes" id="UP000191980">
    <property type="component" value="Unassembled WGS sequence"/>
</dbReference>
<dbReference type="Pfam" id="PF07732">
    <property type="entry name" value="Cu-oxidase_3"/>
    <property type="match status" value="1"/>
</dbReference>
<dbReference type="STRING" id="1420851.AU255_04810"/>
<evidence type="ECO:0000256" key="4">
    <source>
        <dbReference type="SAM" id="Phobius"/>
    </source>
</evidence>
<reference evidence="7 8" key="1">
    <citation type="submission" date="2015-12" db="EMBL/GenBank/DDBJ databases">
        <authorList>
            <person name="Shamseldin A."/>
            <person name="Moawad H."/>
            <person name="Abd El-Rahim W.M."/>
            <person name="Sadowsky M.J."/>
        </authorList>
    </citation>
    <scope>NUCLEOTIDE SEQUENCE [LARGE SCALE GENOMIC DNA]</scope>
    <source>
        <strain evidence="7 8">WF1</strain>
    </source>
</reference>
<protein>
    <submittedName>
        <fullName evidence="7">Copper oxidase</fullName>
    </submittedName>
</protein>
<dbReference type="InterPro" id="IPR011707">
    <property type="entry name" value="Cu-oxidase-like_N"/>
</dbReference>
<dbReference type="GO" id="GO:0005507">
    <property type="term" value="F:copper ion binding"/>
    <property type="evidence" value="ECO:0007669"/>
    <property type="project" value="InterPro"/>
</dbReference>
<keyword evidence="1" id="KW-0479">Metal-binding</keyword>
<dbReference type="RefSeq" id="WP_080521830.1">
    <property type="nucleotide sequence ID" value="NZ_LPUF01000001.1"/>
</dbReference>
<gene>
    <name evidence="7" type="ORF">AU255_04810</name>
</gene>
<dbReference type="PANTHER" id="PTHR11709">
    <property type="entry name" value="MULTI-COPPER OXIDASE"/>
    <property type="match status" value="1"/>
</dbReference>
<dbReference type="OrthoDB" id="9757546at2"/>
<feature type="domain" description="Plastocyanin-like" evidence="6">
    <location>
        <begin position="186"/>
        <end position="284"/>
    </location>
</feature>
<evidence type="ECO:0000256" key="2">
    <source>
        <dbReference type="ARBA" id="ARBA00023002"/>
    </source>
</evidence>
<feature type="transmembrane region" description="Helical" evidence="4">
    <location>
        <begin position="522"/>
        <end position="543"/>
    </location>
</feature>
<keyword evidence="4" id="KW-0812">Transmembrane</keyword>
<dbReference type="GO" id="GO:0016491">
    <property type="term" value="F:oxidoreductase activity"/>
    <property type="evidence" value="ECO:0007669"/>
    <property type="project" value="UniProtKB-KW"/>
</dbReference>
<sequence length="551" mass="61458">MHNKIFYYRLIPVVVALIVLSAWLRPAFFQRAAGIDLPAGQQPQLSQPLKVYKACEDEHPEWRAAQVIDGVEIDESLLCEPDNPYNIAAFVKGMNNASMPTIMHSRIAEDALTKSDDLDGDGDPDIIRIKLEVIELNGATPDSPGVFPTYEIAPGIQPGMWAFSPKLRGMSVKNFRSNQANAILRAPSPVIRVEQGDKVYITLENTHYFPHTLHFHGVDHAFKTPTGGDNDGVPVTGEKPVMPGSTRTYELQPRHAGTMLYHCHVQTDKHLMMGLNGMFVVEENKPNNWVQTFNVGAGHVRHSSVAIKQKFDREYDLHYQSIDKNLAKSIQESNDIRVISKQMHRVYNMSESRENYFMLNGHSFPFTLRDALIIAKPDENIKLRIANTQHSNIAVHIHGHKATITDYDGVAQNPAAQITRDVYDLAAAQRIDLNLQTTNDGLHSYGEGVWLFHDHVEMGVANDGMSPGGNIALLVYESLLNKQGMPSVLRDDALDDVLTNSYYAKQRPLWGKLEAGELAPDYLRIILFGLLAGLAIGLTVFIIRGLNRADS</sequence>
<evidence type="ECO:0000313" key="7">
    <source>
        <dbReference type="EMBL" id="OQK17217.1"/>
    </source>
</evidence>
<evidence type="ECO:0000256" key="1">
    <source>
        <dbReference type="ARBA" id="ARBA00022723"/>
    </source>
</evidence>
<dbReference type="PANTHER" id="PTHR11709:SF394">
    <property type="entry name" value="FI03373P-RELATED"/>
    <property type="match status" value="1"/>
</dbReference>
<keyword evidence="4" id="KW-1133">Transmembrane helix</keyword>
<accession>A0A1V8M6P3</accession>
<feature type="domain" description="Plastocyanin-like" evidence="5">
    <location>
        <begin position="346"/>
        <end position="457"/>
    </location>
</feature>
<name>A0A1V8M6P3_9GAMM</name>
<keyword evidence="2" id="KW-0560">Oxidoreductase</keyword>
<dbReference type="AlphaFoldDB" id="A0A1V8M6P3"/>
<evidence type="ECO:0000256" key="3">
    <source>
        <dbReference type="ARBA" id="ARBA00023008"/>
    </source>
</evidence>